<dbReference type="GO" id="GO:0005634">
    <property type="term" value="C:nucleus"/>
    <property type="evidence" value="ECO:0007669"/>
    <property type="project" value="UniProtKB-SubCell"/>
</dbReference>
<reference evidence="7 8" key="1">
    <citation type="submission" date="2016-02" db="EMBL/GenBank/DDBJ databases">
        <title>Comparative genomic and transcriptomic foundation for Pichia pastoris.</title>
        <authorList>
            <person name="Love K.R."/>
            <person name="Shah K.A."/>
            <person name="Whittaker C.A."/>
            <person name="Wu J."/>
            <person name="Bartlett M.C."/>
            <person name="Ma D."/>
            <person name="Leeson R.L."/>
            <person name="Priest M."/>
            <person name="Young S.K."/>
            <person name="Love J.C."/>
        </authorList>
    </citation>
    <scope>NUCLEOTIDE SEQUENCE [LARGE SCALE GENOMIC DNA]</scope>
    <source>
        <strain evidence="7 8">ATCC 28485</strain>
    </source>
</reference>
<keyword evidence="2 4" id="KW-0539">Nucleus</keyword>
<dbReference type="InterPro" id="IPR045243">
    <property type="entry name" value="Rna14-like"/>
</dbReference>
<dbReference type="GO" id="GO:0180010">
    <property type="term" value="P:co-transcriptional mRNA 3'-end processing, cleavage and polyadenylation pathway"/>
    <property type="evidence" value="ECO:0007669"/>
    <property type="project" value="UniProtKB-UniRule"/>
</dbReference>
<dbReference type="GO" id="GO:0003729">
    <property type="term" value="F:mRNA binding"/>
    <property type="evidence" value="ECO:0007669"/>
    <property type="project" value="TreeGrafter"/>
</dbReference>
<sequence length="648" mass="76285">MADNTKKRRLSNDVIGQLQDDLKQSPLNVNTWDTLIDKVIAKDKHEQVIQVFEDCLVYFSYLGYFWNRYATYLLERLEFDKTKEIFNRCLPKVANVELWRSYIRYVRRTNSIITGGEEARRLIIKSFEISLENIGMDYYSDVLYDDYIEFLNEWQPINPNERNHRNDLLRGLYRTLIKLPIKDLERYWTDYTNFENEANPNKQISRKLVNEISGEYMNTRIKLSDLVNKIKGIPKEDRYLMNNESDFSKVGSLSSVIAWSEWERTNPFNLEKNTVKKRVNLSFQKSLQLYPFIPKLWYNYFTYLMDQQQDPSAEATNGESNQAQQTQELIVTVKQAISLNPTSFILTTLLSDLLQSDGKDVDTIKKVYLDLIEALQKYYNTDQMEDSIVNRSITEAYILLMNMLKSFKDGRSEIRKVFSQARKFEKLTYHCYVQNAYLEYYTFNDVKVAKKIFDLAFKKFNDNISFLNYYLNFVISIKDFSQAKVVYETFIKSNQDSLDREKLFKVYQSFMQFESQFGDPISLRNLEKRLSNHFGLDSLYLAMINRLSPFCSPSNLLELEPPFNSVKQIDEKQGSLDSILSMPVSASTSIEDPTNRPKNGPKKQKIDDNLVIKDDIYNLLRILPKRTFFKDVPILNEKLVEVLTNLNL</sequence>
<dbReference type="Gene3D" id="1.25.40.1040">
    <property type="match status" value="1"/>
</dbReference>
<evidence type="ECO:0000313" key="8">
    <source>
        <dbReference type="Proteomes" id="UP000094565"/>
    </source>
</evidence>
<evidence type="ECO:0000256" key="4">
    <source>
        <dbReference type="RuleBase" id="RU369035"/>
    </source>
</evidence>
<evidence type="ECO:0000313" key="7">
    <source>
        <dbReference type="EMBL" id="ANZ77967.1"/>
    </source>
</evidence>
<dbReference type="AlphaFoldDB" id="A0A1B2JIT0"/>
<dbReference type="Pfam" id="PF05843">
    <property type="entry name" value="Suf"/>
    <property type="match status" value="1"/>
</dbReference>
<evidence type="ECO:0000256" key="1">
    <source>
        <dbReference type="ARBA" id="ARBA00022737"/>
    </source>
</evidence>
<dbReference type="Proteomes" id="UP000094565">
    <property type="component" value="Chromosome 4"/>
</dbReference>
<dbReference type="GO" id="GO:0005737">
    <property type="term" value="C:cytoplasm"/>
    <property type="evidence" value="ECO:0007669"/>
    <property type="project" value="UniProtKB-SubCell"/>
</dbReference>
<keyword evidence="1" id="KW-0677">Repeat</keyword>
<comment type="subcellular location">
    <subcellularLocation>
        <location evidence="4">Nucleus</location>
    </subcellularLocation>
    <subcellularLocation>
        <location evidence="4">Cytoplasm</location>
    </subcellularLocation>
    <text evidence="4">Nucleus and/or cytoplasm.</text>
</comment>
<dbReference type="PANTHER" id="PTHR19980">
    <property type="entry name" value="RNA CLEAVAGE STIMULATION FACTOR"/>
    <property type="match status" value="1"/>
</dbReference>
<dbReference type="OrthoDB" id="26282at2759"/>
<keyword evidence="8" id="KW-1185">Reference proteome</keyword>
<proteinExistence type="predicted"/>
<dbReference type="InterPro" id="IPR011990">
    <property type="entry name" value="TPR-like_helical_dom_sf"/>
</dbReference>
<organism evidence="7 8">
    <name type="scientific">Komagataella pastoris</name>
    <name type="common">Yeast</name>
    <name type="synonym">Pichia pastoris</name>
    <dbReference type="NCBI Taxonomy" id="4922"/>
    <lineage>
        <taxon>Eukaryota</taxon>
        <taxon>Fungi</taxon>
        <taxon>Dikarya</taxon>
        <taxon>Ascomycota</taxon>
        <taxon>Saccharomycotina</taxon>
        <taxon>Pichiomycetes</taxon>
        <taxon>Pichiales</taxon>
        <taxon>Pichiaceae</taxon>
        <taxon>Komagataella</taxon>
    </lineage>
</organism>
<evidence type="ECO:0000256" key="5">
    <source>
        <dbReference type="SAM" id="MobiDB-lite"/>
    </source>
</evidence>
<dbReference type="SUPFAM" id="SSF48452">
    <property type="entry name" value="TPR-like"/>
    <property type="match status" value="1"/>
</dbReference>
<keyword evidence="4" id="KW-0507">mRNA processing</keyword>
<evidence type="ECO:0000256" key="3">
    <source>
        <dbReference type="ARBA" id="ARBA00026188"/>
    </source>
</evidence>
<dbReference type="InterPro" id="IPR003107">
    <property type="entry name" value="HAT"/>
</dbReference>
<name>A0A1B2JIT0_PICPA</name>
<dbReference type="SMART" id="SM00386">
    <property type="entry name" value="HAT"/>
    <property type="match status" value="6"/>
</dbReference>
<evidence type="ECO:0000256" key="2">
    <source>
        <dbReference type="ARBA" id="ARBA00023242"/>
    </source>
</evidence>
<evidence type="ECO:0000259" key="6">
    <source>
        <dbReference type="Pfam" id="PF05843"/>
    </source>
</evidence>
<comment type="function">
    <text evidence="4">Component of the cleavage factor IA (CFIA) complex, which is involved in the endonucleolytic cleavage during polyadenylation-dependent pre-mRNA 3'-end formation.</text>
</comment>
<feature type="region of interest" description="Disordered" evidence="5">
    <location>
        <begin position="585"/>
        <end position="605"/>
    </location>
</feature>
<accession>A0A1B2JIT0</accession>
<dbReference type="PANTHER" id="PTHR19980:SF0">
    <property type="entry name" value="CLEAVAGE STIMULATION FACTOR SUBUNIT 3"/>
    <property type="match status" value="1"/>
</dbReference>
<feature type="domain" description="Suppressor of forked" evidence="6">
    <location>
        <begin position="14"/>
        <end position="547"/>
    </location>
</feature>
<protein>
    <recommendedName>
        <fullName evidence="3 4">mRNA 3'-end-processing protein RNA14</fullName>
    </recommendedName>
</protein>
<gene>
    <name evidence="7" type="primary">RNA14</name>
    <name evidence="7" type="ORF">ATY40_BA7505031</name>
</gene>
<keyword evidence="4" id="KW-0963">Cytoplasm</keyword>
<dbReference type="EMBL" id="CP014587">
    <property type="protein sequence ID" value="ANZ77967.1"/>
    <property type="molecule type" value="Genomic_DNA"/>
</dbReference>
<dbReference type="InterPro" id="IPR008847">
    <property type="entry name" value="Suf"/>
</dbReference>